<dbReference type="InterPro" id="IPR018303">
    <property type="entry name" value="ATPase_P-typ_P_site"/>
</dbReference>
<dbReference type="InterPro" id="IPR059000">
    <property type="entry name" value="ATPase_P-type_domA"/>
</dbReference>
<dbReference type="Gene3D" id="3.40.1110.10">
    <property type="entry name" value="Calcium-transporting ATPase, cytoplasmic domain N"/>
    <property type="match status" value="1"/>
</dbReference>
<keyword evidence="8 10" id="KW-1133">Transmembrane helix</keyword>
<feature type="transmembrane region" description="Helical" evidence="10">
    <location>
        <begin position="277"/>
        <end position="300"/>
    </location>
</feature>
<dbReference type="SUPFAM" id="SSF56784">
    <property type="entry name" value="HAD-like"/>
    <property type="match status" value="1"/>
</dbReference>
<feature type="transmembrane region" description="Helical" evidence="10">
    <location>
        <begin position="684"/>
        <end position="709"/>
    </location>
</feature>
<dbReference type="GO" id="GO:0036376">
    <property type="term" value="P:sodium ion export across plasma membrane"/>
    <property type="evidence" value="ECO:0007669"/>
    <property type="project" value="TreeGrafter"/>
</dbReference>
<dbReference type="Pfam" id="PF08282">
    <property type="entry name" value="Hydrolase_3"/>
    <property type="match status" value="1"/>
</dbReference>
<dbReference type="GO" id="GO:0016887">
    <property type="term" value="F:ATP hydrolysis activity"/>
    <property type="evidence" value="ECO:0007669"/>
    <property type="project" value="InterPro"/>
</dbReference>
<dbReference type="InterPro" id="IPR044492">
    <property type="entry name" value="P_typ_ATPase_HD_dom"/>
</dbReference>
<evidence type="ECO:0000313" key="12">
    <source>
        <dbReference type="EMBL" id="AUB59311.1"/>
    </source>
</evidence>
<dbReference type="GO" id="GO:1902600">
    <property type="term" value="P:proton transmembrane transport"/>
    <property type="evidence" value="ECO:0007669"/>
    <property type="project" value="TreeGrafter"/>
</dbReference>
<name>A0A2H4VMI7_9EURY</name>
<dbReference type="InterPro" id="IPR004014">
    <property type="entry name" value="ATPase_P-typ_cation-transptr_N"/>
</dbReference>
<feature type="transmembrane region" description="Helical" evidence="10">
    <location>
        <begin position="246"/>
        <end position="271"/>
    </location>
</feature>
<dbReference type="Gene3D" id="2.70.150.10">
    <property type="entry name" value="Calcium-transporting ATPase, cytoplasmic transduction domain A"/>
    <property type="match status" value="1"/>
</dbReference>
<dbReference type="SFLD" id="SFLDG00002">
    <property type="entry name" value="C1.7:_P-type_atpase_like"/>
    <property type="match status" value="1"/>
</dbReference>
<feature type="transmembrane region" description="Helical" evidence="10">
    <location>
        <begin position="799"/>
        <end position="819"/>
    </location>
</feature>
<dbReference type="PANTHER" id="PTHR43294">
    <property type="entry name" value="SODIUM/POTASSIUM-TRANSPORTING ATPASE SUBUNIT ALPHA"/>
    <property type="match status" value="1"/>
</dbReference>
<feature type="transmembrane region" description="Helical" evidence="10">
    <location>
        <begin position="873"/>
        <end position="895"/>
    </location>
</feature>
<keyword evidence="9 10" id="KW-0472">Membrane</keyword>
<dbReference type="GO" id="GO:0006883">
    <property type="term" value="P:intracellular sodium ion homeostasis"/>
    <property type="evidence" value="ECO:0007669"/>
    <property type="project" value="TreeGrafter"/>
</dbReference>
<dbReference type="InterPro" id="IPR050510">
    <property type="entry name" value="Cation_transp_ATPase_P-type"/>
</dbReference>
<dbReference type="SUPFAM" id="SSF81665">
    <property type="entry name" value="Calcium ATPase, transmembrane domain M"/>
    <property type="match status" value="1"/>
</dbReference>
<dbReference type="Pfam" id="PF00122">
    <property type="entry name" value="E1-E2_ATPase"/>
    <property type="match status" value="1"/>
</dbReference>
<keyword evidence="3 10" id="KW-0812">Transmembrane</keyword>
<dbReference type="SFLD" id="SFLDF00027">
    <property type="entry name" value="p-type_atpase"/>
    <property type="match status" value="1"/>
</dbReference>
<dbReference type="InterPro" id="IPR023299">
    <property type="entry name" value="ATPase_P-typ_cyto_dom_N"/>
</dbReference>
<feature type="transmembrane region" description="Helical" evidence="10">
    <location>
        <begin position="768"/>
        <end position="787"/>
    </location>
</feature>
<dbReference type="GeneID" id="35124937"/>
<dbReference type="InterPro" id="IPR001757">
    <property type="entry name" value="P_typ_ATPase"/>
</dbReference>
<dbReference type="Pfam" id="PF00689">
    <property type="entry name" value="Cation_ATPase_C"/>
    <property type="match status" value="1"/>
</dbReference>
<keyword evidence="2" id="KW-1003">Cell membrane</keyword>
<reference evidence="12 13" key="1">
    <citation type="submission" date="2016-10" db="EMBL/GenBank/DDBJ databases">
        <title>Comparative genomics between deep and shallow subseafloor isolates.</title>
        <authorList>
            <person name="Ishii S."/>
            <person name="Miller J.R."/>
            <person name="Sutton G."/>
            <person name="Suzuki S."/>
            <person name="Methe B."/>
            <person name="Inagaki F."/>
            <person name="Imachi H."/>
        </authorList>
    </citation>
    <scope>NUCLEOTIDE SEQUENCE [LARGE SCALE GENOMIC DNA]</scope>
    <source>
        <strain evidence="12 13">A8p</strain>
    </source>
</reference>
<dbReference type="InterPro" id="IPR036412">
    <property type="entry name" value="HAD-like_sf"/>
</dbReference>
<feature type="domain" description="Cation-transporting P-type ATPase N-terminal" evidence="11">
    <location>
        <begin position="6"/>
        <end position="78"/>
    </location>
</feature>
<dbReference type="FunFam" id="2.70.150.10:FF:000016">
    <property type="entry name" value="Calcium-transporting P-type ATPase putative"/>
    <property type="match status" value="1"/>
</dbReference>
<evidence type="ECO:0000256" key="3">
    <source>
        <dbReference type="ARBA" id="ARBA00022692"/>
    </source>
</evidence>
<dbReference type="FunFam" id="3.40.50.1000:FF:000028">
    <property type="entry name" value="Calcium-transporting P-type ATPase, putative"/>
    <property type="match status" value="1"/>
</dbReference>
<sequence length="904" mass="99298">MSNEDEWYQLSSAETFEILKSNLNGLTSEEAKDRLREYGYNELSFKKINPFFRFLKHFNNPLIYVLIVAAIVTAFLGDIIDVVVIVGVVIVNASIGFIQEGKAESSIKALEEMMVQECTVLRDGEKVVVNSRLLVPGDMVLVESGTKIPADLRIIQSKNLHADEAPLTGESLPVHKNSKALSDSDLPPADQKSMVFSGTFITQGSGRGVVVATGESTEMGKIAEIMKGTREIVTPLTKKIEKFTEILVVSIIIIAIVNFAFSMWFGFGFIYSFMASASLAVAVIPEGLPAVLTITLALGVKKMAQHKALIRKLPSVEALGRATVICSDKTGTLTKNEMTVLNIFCGNKTYHISKTGYEPEGDYILKDKVVKVSEEGEELSETLKAGLMCNNASLVKEDGHYKIIGDPTEGALIVSAYKAGVTEKSTRMDEIPFQSENQYMATLNKGNNENWLYVKGSPEKILKMCKTQMVEGELQELSAAVSTVADEMAGEALRVLGFAYKPFPSDVTKIRSEYLEDLTFLGLQGMMDPPREEVKNAIERSRGAGIRTVMITGDHTLTAQAISQKLGIASQEEEVVNGKRLSKMSDEDLYDNVEHVSVYARVAPEHKYRITTQLQKRGEIVAVTGDGVNDAPALKAADIGIAMGITGTDVSKEASDMVLADDNFASIVKAIEEGRHIFENIRKVILYALAANGGQGLIIVGSVLLTPFIPLFLVTLPLEPVQILWINLFDSLFLALPLIKEPKEPGLLNNPPRDPDEQIVNLLFLRKVGLVSLAMTAGALSIFLIFGMPALNNSMNELLINQAQTAAFATVILVHVFYLVTARSIHDSAFNFSPFSNKWILLGITAILASLLMIIYLEPLEFIFRTTAIPLDWWPLIILFALPGFLVIEVEKFLVKFIKRRKIG</sequence>
<dbReference type="GO" id="GO:1990573">
    <property type="term" value="P:potassium ion import across plasma membrane"/>
    <property type="evidence" value="ECO:0007669"/>
    <property type="project" value="TreeGrafter"/>
</dbReference>
<evidence type="ECO:0000256" key="10">
    <source>
        <dbReference type="SAM" id="Phobius"/>
    </source>
</evidence>
<dbReference type="InterPro" id="IPR023214">
    <property type="entry name" value="HAD_sf"/>
</dbReference>
<dbReference type="SUPFAM" id="SSF81653">
    <property type="entry name" value="Calcium ATPase, transduction domain A"/>
    <property type="match status" value="1"/>
</dbReference>
<dbReference type="InterPro" id="IPR006068">
    <property type="entry name" value="ATPase_P-typ_cation-transptr_C"/>
</dbReference>
<dbReference type="EMBL" id="CP017768">
    <property type="protein sequence ID" value="AUB59311.1"/>
    <property type="molecule type" value="Genomic_DNA"/>
</dbReference>
<dbReference type="PRINTS" id="PR00120">
    <property type="entry name" value="HATPASE"/>
</dbReference>
<dbReference type="Pfam" id="PF00690">
    <property type="entry name" value="Cation_ATPase_N"/>
    <property type="match status" value="1"/>
</dbReference>
<evidence type="ECO:0000313" key="13">
    <source>
        <dbReference type="Proteomes" id="UP000232631"/>
    </source>
</evidence>
<evidence type="ECO:0000256" key="8">
    <source>
        <dbReference type="ARBA" id="ARBA00022989"/>
    </source>
</evidence>
<dbReference type="Proteomes" id="UP000232631">
    <property type="component" value="Chromosome"/>
</dbReference>
<dbReference type="GO" id="GO:0005391">
    <property type="term" value="F:P-type sodium:potassium-exchanging transporter activity"/>
    <property type="evidence" value="ECO:0007669"/>
    <property type="project" value="TreeGrafter"/>
</dbReference>
<feature type="transmembrane region" description="Helical" evidence="10">
    <location>
        <begin position="839"/>
        <end position="857"/>
    </location>
</feature>
<dbReference type="InterPro" id="IPR008250">
    <property type="entry name" value="ATPase_P-typ_transduc_dom_A_sf"/>
</dbReference>
<dbReference type="SMART" id="SM00831">
    <property type="entry name" value="Cation_ATPase_N"/>
    <property type="match status" value="1"/>
</dbReference>
<keyword evidence="4" id="KW-0479">Metal-binding</keyword>
<evidence type="ECO:0000256" key="9">
    <source>
        <dbReference type="ARBA" id="ARBA00023136"/>
    </source>
</evidence>
<dbReference type="KEGG" id="msub:BK009_00610"/>
<evidence type="ECO:0000256" key="2">
    <source>
        <dbReference type="ARBA" id="ARBA00022475"/>
    </source>
</evidence>
<comment type="subcellular location">
    <subcellularLocation>
        <location evidence="1">Cell membrane</location>
        <topology evidence="1">Multi-pass membrane protein</topology>
    </subcellularLocation>
</comment>
<dbReference type="InterPro" id="IPR023298">
    <property type="entry name" value="ATPase_P-typ_TM_dom_sf"/>
</dbReference>
<dbReference type="Gene3D" id="1.20.1110.10">
    <property type="entry name" value="Calcium-transporting ATPase, transmembrane domain"/>
    <property type="match status" value="1"/>
</dbReference>
<accession>A0A2H4VMI7</accession>
<evidence type="ECO:0000259" key="11">
    <source>
        <dbReference type="SMART" id="SM00831"/>
    </source>
</evidence>
<dbReference type="Pfam" id="PF13246">
    <property type="entry name" value="Cation_ATPase"/>
    <property type="match status" value="1"/>
</dbReference>
<evidence type="ECO:0000256" key="1">
    <source>
        <dbReference type="ARBA" id="ARBA00004651"/>
    </source>
</evidence>
<dbReference type="GO" id="GO:0030007">
    <property type="term" value="P:intracellular potassium ion homeostasis"/>
    <property type="evidence" value="ECO:0007669"/>
    <property type="project" value="TreeGrafter"/>
</dbReference>
<evidence type="ECO:0000256" key="5">
    <source>
        <dbReference type="ARBA" id="ARBA00022741"/>
    </source>
</evidence>
<dbReference type="SFLD" id="SFLDS00003">
    <property type="entry name" value="Haloacid_Dehalogenase"/>
    <property type="match status" value="1"/>
</dbReference>
<gene>
    <name evidence="12" type="ORF">BK009_00610</name>
</gene>
<keyword evidence="5" id="KW-0547">Nucleotide-binding</keyword>
<dbReference type="Gene3D" id="3.40.50.1000">
    <property type="entry name" value="HAD superfamily/HAD-like"/>
    <property type="match status" value="1"/>
</dbReference>
<evidence type="ECO:0000256" key="6">
    <source>
        <dbReference type="ARBA" id="ARBA00022840"/>
    </source>
</evidence>
<protein>
    <recommendedName>
        <fullName evidence="11">Cation-transporting P-type ATPase N-terminal domain-containing protein</fullName>
    </recommendedName>
</protein>
<keyword evidence="7" id="KW-1278">Translocase</keyword>
<keyword evidence="13" id="KW-1185">Reference proteome</keyword>
<dbReference type="AlphaFoldDB" id="A0A2H4VMI7"/>
<dbReference type="PRINTS" id="PR00119">
    <property type="entry name" value="CATATPASE"/>
</dbReference>
<proteinExistence type="predicted"/>
<evidence type="ECO:0000256" key="4">
    <source>
        <dbReference type="ARBA" id="ARBA00022723"/>
    </source>
</evidence>
<dbReference type="GO" id="GO:0005524">
    <property type="term" value="F:ATP binding"/>
    <property type="evidence" value="ECO:0007669"/>
    <property type="project" value="UniProtKB-KW"/>
</dbReference>
<keyword evidence="6" id="KW-0067">ATP-binding</keyword>
<organism evidence="12 13">
    <name type="scientific">Methanobacterium subterraneum</name>
    <dbReference type="NCBI Taxonomy" id="59277"/>
    <lineage>
        <taxon>Archaea</taxon>
        <taxon>Methanobacteriati</taxon>
        <taxon>Methanobacteriota</taxon>
        <taxon>Methanomada group</taxon>
        <taxon>Methanobacteria</taxon>
        <taxon>Methanobacteriales</taxon>
        <taxon>Methanobacteriaceae</taxon>
        <taxon>Methanobacterium</taxon>
    </lineage>
</organism>
<dbReference type="PANTHER" id="PTHR43294:SF21">
    <property type="entry name" value="CATION TRANSPORTING ATPASE"/>
    <property type="match status" value="1"/>
</dbReference>
<dbReference type="RefSeq" id="WP_100908755.1">
    <property type="nucleotide sequence ID" value="NZ_CP017768.1"/>
</dbReference>
<feature type="transmembrane region" description="Helical" evidence="10">
    <location>
        <begin position="721"/>
        <end position="739"/>
    </location>
</feature>
<evidence type="ECO:0000256" key="7">
    <source>
        <dbReference type="ARBA" id="ARBA00022967"/>
    </source>
</evidence>
<dbReference type="PROSITE" id="PS00154">
    <property type="entry name" value="ATPASE_E1_E2"/>
    <property type="match status" value="1"/>
</dbReference>
<dbReference type="SUPFAM" id="SSF81660">
    <property type="entry name" value="Metal cation-transporting ATPase, ATP-binding domain N"/>
    <property type="match status" value="1"/>
</dbReference>
<dbReference type="NCBIfam" id="TIGR01494">
    <property type="entry name" value="ATPase_P-type"/>
    <property type="match status" value="2"/>
</dbReference>
<dbReference type="GO" id="GO:0005886">
    <property type="term" value="C:plasma membrane"/>
    <property type="evidence" value="ECO:0007669"/>
    <property type="project" value="UniProtKB-SubCell"/>
</dbReference>
<dbReference type="GO" id="GO:0046872">
    <property type="term" value="F:metal ion binding"/>
    <property type="evidence" value="ECO:0007669"/>
    <property type="project" value="UniProtKB-KW"/>
</dbReference>
<feature type="transmembrane region" description="Helical" evidence="10">
    <location>
        <begin position="62"/>
        <end position="91"/>
    </location>
</feature>